<evidence type="ECO:0000256" key="1">
    <source>
        <dbReference type="RuleBase" id="RU366034"/>
    </source>
</evidence>
<proteinExistence type="inferred from homology"/>
<dbReference type="NCBIfam" id="NF041168">
    <property type="entry name" value="f2_encap_cargo3"/>
    <property type="match status" value="1"/>
</dbReference>
<reference evidence="2 3" key="1">
    <citation type="submission" date="2015-09" db="EMBL/GenBank/DDBJ databases">
        <title>Sorangium comparison.</title>
        <authorList>
            <person name="Zaburannyi N."/>
            <person name="Bunk B."/>
            <person name="Overmann J."/>
            <person name="Mueller R."/>
        </authorList>
    </citation>
    <scope>NUCLEOTIDE SEQUENCE [LARGE SCALE GENOMIC DNA]</scope>
    <source>
        <strain evidence="2 3">So ce836</strain>
    </source>
</reference>
<gene>
    <name evidence="2" type="ORF">SOCE836_028060</name>
</gene>
<dbReference type="InterPro" id="IPR008949">
    <property type="entry name" value="Isoprenoid_synthase_dom_sf"/>
</dbReference>
<evidence type="ECO:0000313" key="3">
    <source>
        <dbReference type="Proteomes" id="UP000295497"/>
    </source>
</evidence>
<accession>A0A4P2QL82</accession>
<organism evidence="2 3">
    <name type="scientific">Sorangium cellulosum</name>
    <name type="common">Polyangium cellulosum</name>
    <dbReference type="NCBI Taxonomy" id="56"/>
    <lineage>
        <taxon>Bacteria</taxon>
        <taxon>Pseudomonadati</taxon>
        <taxon>Myxococcota</taxon>
        <taxon>Polyangia</taxon>
        <taxon>Polyangiales</taxon>
        <taxon>Polyangiaceae</taxon>
        <taxon>Sorangium</taxon>
    </lineage>
</organism>
<keyword evidence="1" id="KW-0456">Lyase</keyword>
<dbReference type="SFLD" id="SFLDS00005">
    <property type="entry name" value="Isoprenoid_Synthase_Type_I"/>
    <property type="match status" value="2"/>
</dbReference>
<comment type="similarity">
    <text evidence="1">Belongs to the terpene synthase family.</text>
</comment>
<dbReference type="InterPro" id="IPR034686">
    <property type="entry name" value="Terpene_cyclase-like_2"/>
</dbReference>
<dbReference type="SUPFAM" id="SSF48576">
    <property type="entry name" value="Terpenoid synthases"/>
    <property type="match status" value="2"/>
</dbReference>
<dbReference type="GO" id="GO:0046872">
    <property type="term" value="F:metal ion binding"/>
    <property type="evidence" value="ECO:0007669"/>
    <property type="project" value="UniProtKB-KW"/>
</dbReference>
<comment type="cofactor">
    <cofactor evidence="1">
        <name>Mg(2+)</name>
        <dbReference type="ChEBI" id="CHEBI:18420"/>
    </cofactor>
</comment>
<dbReference type="PANTHER" id="PTHR35201">
    <property type="entry name" value="TERPENE SYNTHASE"/>
    <property type="match status" value="1"/>
</dbReference>
<dbReference type="Proteomes" id="UP000295497">
    <property type="component" value="Chromosome"/>
</dbReference>
<dbReference type="PANTHER" id="PTHR35201:SF4">
    <property type="entry name" value="BETA-PINACENE SYNTHASE-RELATED"/>
    <property type="match status" value="1"/>
</dbReference>
<name>A0A4P2QL82_SORCE</name>
<dbReference type="GO" id="GO:0010333">
    <property type="term" value="F:terpene synthase activity"/>
    <property type="evidence" value="ECO:0007669"/>
    <property type="project" value="InterPro"/>
</dbReference>
<dbReference type="Pfam" id="PF19086">
    <property type="entry name" value="Terpene_syn_C_2"/>
    <property type="match status" value="2"/>
</dbReference>
<dbReference type="AlphaFoldDB" id="A0A4P2QL82"/>
<dbReference type="EMBL" id="CP012672">
    <property type="protein sequence ID" value="AUX30695.1"/>
    <property type="molecule type" value="Genomic_DNA"/>
</dbReference>
<evidence type="ECO:0000313" key="2">
    <source>
        <dbReference type="EMBL" id="AUX30695.1"/>
    </source>
</evidence>
<dbReference type="EC" id="4.2.3.-" evidence="1"/>
<keyword evidence="1" id="KW-0460">Magnesium</keyword>
<sequence>MHTAKDVQVARVVHIVDAREKSANMQPFTLPAFYMPYPARINPHLEGARAHAKAWSYEMGILEENPQGKPIWTESDLDAHDYALLCAYTHPDAPAPELNLITDWYVWVFFFDDHFLEIYKRTKDMRGAKAYLDRLPLFMPVVPTGTPPEPTNVVERALADLWARTVPLTSIHWRERFLAATRNLLLECMWELANIQENRVANPVEYIEMRRKVGGAPWSAGLVEIAVGAEVPAAVAATRPLEVLRDTFSDGVHLRNDLFSYQREVEEEGENANCVLVLERFLGVPTQRAADLTNEILTSRLQQFENTALVEVPALCVEYGLTPAQALDVAKYVKGLQDWQSGGHEWHMRSSRYMNENADKSASVPDFLGAPTGLGTSAFRIRLTPGALGLQRIKTLTHAPFRPVGRMPLPKIHMPFKLRLSPHLPAARRNTLEWARKFAMLDVVPGVFGSGIWDERRFIGFDFPICAAGIHPDASPHELDLSSGWLTWGTYGDDYFPLVFGATRDMAGAKRFNARLSMFMPLDCAGAPVPENPVESGLLDLWIRTASPMSMSSRQTLRRSIETMTGSWLWELLNQAQNRIPDPVDYVEMRRKTFGADLTMGLSKLTLGDVVPAEVFRTRTMRGLDNTTADVGGWINDLYSYRKEIEFEGELSNLVLVVERFLECDAQRAKEVVNDLITARVLEFEHIVATELPRILDEFDLDKAAREAVLGYVEKQRSYMAGVLHWHVATSRYVDAELERHPIERAIDGARGFGASAARISSLFGAGKAGAADPAAKVDLSMGTARSVPVKHGRS</sequence>
<dbReference type="Gene3D" id="1.10.600.10">
    <property type="entry name" value="Farnesyl Diphosphate Synthase"/>
    <property type="match status" value="2"/>
</dbReference>
<protein>
    <recommendedName>
        <fullName evidence="1">Terpene synthase</fullName>
        <ecNumber evidence="1">4.2.3.-</ecNumber>
    </recommendedName>
</protein>
<keyword evidence="1" id="KW-0479">Metal-binding</keyword>
<dbReference type="SFLD" id="SFLDG01020">
    <property type="entry name" value="Terpene_Cyclase_Like_2"/>
    <property type="match status" value="2"/>
</dbReference>